<dbReference type="AlphaFoldDB" id="A0A8R1E2B1"/>
<dbReference type="EnsemblMetazoa" id="CJA19084.1">
    <property type="protein sequence ID" value="CJA19084.1"/>
    <property type="gene ID" value="WBGene00138289"/>
</dbReference>
<sequence>MVSQKPRLSVVYEDLMERNDTIQEENNNQELAEDKEENNLKEFLQMFANFNEPENAESFNQKLQETIEENLKQDKPLIVRLRVPTPLIHRNSRRSLILNNLEEDKNENKTQNQNQNQNHNHNDWYGFLLRLRYPKYRYAPPVVYIGKKDKKKMTWVKKIW</sequence>
<accession>A0A8R1E2B1</accession>
<evidence type="ECO:0000256" key="1">
    <source>
        <dbReference type="SAM" id="Coils"/>
    </source>
</evidence>
<name>A0A8R1E2B1_CAEJA</name>
<reference evidence="3" key="1">
    <citation type="submission" date="2010-08" db="EMBL/GenBank/DDBJ databases">
        <authorList>
            <consortium name="Caenorhabditis japonica Sequencing Consortium"/>
            <person name="Wilson R.K."/>
        </authorList>
    </citation>
    <scope>NUCLEOTIDE SEQUENCE [LARGE SCALE GENOMIC DNA]</scope>
    <source>
        <strain evidence="3">DF5081</strain>
    </source>
</reference>
<proteinExistence type="predicted"/>
<keyword evidence="3" id="KW-1185">Reference proteome</keyword>
<dbReference type="Proteomes" id="UP000005237">
    <property type="component" value="Unassembled WGS sequence"/>
</dbReference>
<feature type="coiled-coil region" evidence="1">
    <location>
        <begin position="12"/>
        <end position="39"/>
    </location>
</feature>
<evidence type="ECO:0000313" key="2">
    <source>
        <dbReference type="EnsemblMetazoa" id="CJA19084.1"/>
    </source>
</evidence>
<reference evidence="2" key="2">
    <citation type="submission" date="2022-06" db="UniProtKB">
        <authorList>
            <consortium name="EnsemblMetazoa"/>
        </authorList>
    </citation>
    <scope>IDENTIFICATION</scope>
    <source>
        <strain evidence="2">DF5081</strain>
    </source>
</reference>
<keyword evidence="1" id="KW-0175">Coiled coil</keyword>
<evidence type="ECO:0000313" key="3">
    <source>
        <dbReference type="Proteomes" id="UP000005237"/>
    </source>
</evidence>
<organism evidence="2 3">
    <name type="scientific">Caenorhabditis japonica</name>
    <dbReference type="NCBI Taxonomy" id="281687"/>
    <lineage>
        <taxon>Eukaryota</taxon>
        <taxon>Metazoa</taxon>
        <taxon>Ecdysozoa</taxon>
        <taxon>Nematoda</taxon>
        <taxon>Chromadorea</taxon>
        <taxon>Rhabditida</taxon>
        <taxon>Rhabditina</taxon>
        <taxon>Rhabditomorpha</taxon>
        <taxon>Rhabditoidea</taxon>
        <taxon>Rhabditidae</taxon>
        <taxon>Peloderinae</taxon>
        <taxon>Caenorhabditis</taxon>
    </lineage>
</organism>
<protein>
    <submittedName>
        <fullName evidence="2">Uncharacterized protein</fullName>
    </submittedName>
</protein>